<evidence type="ECO:0000259" key="5">
    <source>
        <dbReference type="Pfam" id="PF13407"/>
    </source>
</evidence>
<dbReference type="Proteomes" id="UP000184693">
    <property type="component" value="Unassembled WGS sequence"/>
</dbReference>
<evidence type="ECO:0000256" key="3">
    <source>
        <dbReference type="ARBA" id="ARBA00022729"/>
    </source>
</evidence>
<dbReference type="InterPro" id="IPR028082">
    <property type="entry name" value="Peripla_BP_I"/>
</dbReference>
<dbReference type="InterPro" id="IPR006311">
    <property type="entry name" value="TAT_signal"/>
</dbReference>
<gene>
    <name evidence="6" type="ORF">SAMN05444168_1874</name>
</gene>
<feature type="chain" id="PRO_5009936017" evidence="4">
    <location>
        <begin position="29"/>
        <end position="320"/>
    </location>
</feature>
<dbReference type="PANTHER" id="PTHR46847:SF1">
    <property type="entry name" value="D-ALLOSE-BINDING PERIPLASMIC PROTEIN-RELATED"/>
    <property type="match status" value="1"/>
</dbReference>
<evidence type="ECO:0000313" key="6">
    <source>
        <dbReference type="EMBL" id="SIN98901.1"/>
    </source>
</evidence>
<protein>
    <submittedName>
        <fullName evidence="6">Monosaccharide ABC transporter substrate-binding protein, CUT2 family</fullName>
    </submittedName>
</protein>
<evidence type="ECO:0000256" key="1">
    <source>
        <dbReference type="ARBA" id="ARBA00004196"/>
    </source>
</evidence>
<dbReference type="GO" id="GO:0030246">
    <property type="term" value="F:carbohydrate binding"/>
    <property type="evidence" value="ECO:0007669"/>
    <property type="project" value="UniProtKB-ARBA"/>
</dbReference>
<sequence>MVQKTRRRVLVAGALAAAGLTVAKIAEATPTGKLTIALVLKSLADPFTVAMASAAQNYQKHFASQFDLNVLGTSTELDTATQIRMVDDLIGAHTSAIVLAPTDSKALVPVVARAINAGIIVIAIDNPLDEAALDALHLSVPFVGPDNRKGAETIGDYVATKLARGDEVGIIEGVTTDRNAQQRTEGFKAAMDAAGMKVVAVAPGDYTYAKGKAAAATMLAQHPRLRALLCANDNMATGAVDAVRLAHRTGSVYITGYNNNPDIRPLLNSGKILATVDQFAARQAVFGIDVALKALTEMTRQEDLTPLVETPLQLVKSGDR</sequence>
<dbReference type="RefSeq" id="WP_074263999.1">
    <property type="nucleotide sequence ID" value="NZ_FSRM01000001.1"/>
</dbReference>
<evidence type="ECO:0000313" key="7">
    <source>
        <dbReference type="Proteomes" id="UP000184693"/>
    </source>
</evidence>
<feature type="signal peptide" evidence="4">
    <location>
        <begin position="1"/>
        <end position="28"/>
    </location>
</feature>
<dbReference type="PANTHER" id="PTHR46847">
    <property type="entry name" value="D-ALLOSE-BINDING PERIPLASMIC PROTEIN-RELATED"/>
    <property type="match status" value="1"/>
</dbReference>
<evidence type="ECO:0000256" key="2">
    <source>
        <dbReference type="ARBA" id="ARBA00007639"/>
    </source>
</evidence>
<dbReference type="EMBL" id="FSRM01000001">
    <property type="protein sequence ID" value="SIN98901.1"/>
    <property type="molecule type" value="Genomic_DNA"/>
</dbReference>
<feature type="domain" description="Periplasmic binding protein" evidence="5">
    <location>
        <begin position="36"/>
        <end position="295"/>
    </location>
</feature>
<dbReference type="GO" id="GO:0030313">
    <property type="term" value="C:cell envelope"/>
    <property type="evidence" value="ECO:0007669"/>
    <property type="project" value="UniProtKB-SubCell"/>
</dbReference>
<dbReference type="Pfam" id="PF13407">
    <property type="entry name" value="Peripla_BP_4"/>
    <property type="match status" value="1"/>
</dbReference>
<organism evidence="6 7">
    <name type="scientific">Paraburkholderia phenazinium</name>
    <dbReference type="NCBI Taxonomy" id="60549"/>
    <lineage>
        <taxon>Bacteria</taxon>
        <taxon>Pseudomonadati</taxon>
        <taxon>Pseudomonadota</taxon>
        <taxon>Betaproteobacteria</taxon>
        <taxon>Burkholderiales</taxon>
        <taxon>Burkholderiaceae</taxon>
        <taxon>Paraburkholderia</taxon>
    </lineage>
</organism>
<comment type="similarity">
    <text evidence="2">Belongs to the bacterial solute-binding protein 2 family.</text>
</comment>
<dbReference type="OrthoDB" id="5592879at2"/>
<dbReference type="PROSITE" id="PS51318">
    <property type="entry name" value="TAT"/>
    <property type="match status" value="1"/>
</dbReference>
<evidence type="ECO:0000256" key="4">
    <source>
        <dbReference type="SAM" id="SignalP"/>
    </source>
</evidence>
<comment type="subcellular location">
    <subcellularLocation>
        <location evidence="1">Cell envelope</location>
    </subcellularLocation>
</comment>
<dbReference type="InterPro" id="IPR025997">
    <property type="entry name" value="SBP_2_dom"/>
</dbReference>
<keyword evidence="3 4" id="KW-0732">Signal</keyword>
<name>A0A1N6FUQ0_9BURK</name>
<dbReference type="Gene3D" id="3.40.50.2300">
    <property type="match status" value="2"/>
</dbReference>
<reference evidence="6 7" key="1">
    <citation type="submission" date="2016-11" db="EMBL/GenBank/DDBJ databases">
        <authorList>
            <person name="Jaros S."/>
            <person name="Januszkiewicz K."/>
            <person name="Wedrychowicz H."/>
        </authorList>
    </citation>
    <scope>NUCLEOTIDE SEQUENCE [LARGE SCALE GENOMIC DNA]</scope>
    <source>
        <strain evidence="6 7">GAS86</strain>
    </source>
</reference>
<accession>A0A1N6FUQ0</accession>
<dbReference type="AlphaFoldDB" id="A0A1N6FUQ0"/>
<dbReference type="SUPFAM" id="SSF53822">
    <property type="entry name" value="Periplasmic binding protein-like I"/>
    <property type="match status" value="1"/>
</dbReference>
<proteinExistence type="inferred from homology"/>